<gene>
    <name evidence="2" type="ORF">CVT25_002191</name>
</gene>
<protein>
    <submittedName>
        <fullName evidence="2">Uncharacterized protein</fullName>
    </submittedName>
</protein>
<name>A0A409XFA6_PSICY</name>
<comment type="caution">
    <text evidence="2">The sequence shown here is derived from an EMBL/GenBank/DDBJ whole genome shotgun (WGS) entry which is preliminary data.</text>
</comment>
<evidence type="ECO:0000313" key="3">
    <source>
        <dbReference type="Proteomes" id="UP000283269"/>
    </source>
</evidence>
<dbReference type="InParanoid" id="A0A409XFA6"/>
<proteinExistence type="predicted"/>
<dbReference type="AlphaFoldDB" id="A0A409XFA6"/>
<evidence type="ECO:0000256" key="1">
    <source>
        <dbReference type="SAM" id="MobiDB-lite"/>
    </source>
</evidence>
<evidence type="ECO:0000313" key="2">
    <source>
        <dbReference type="EMBL" id="PPQ89425.1"/>
    </source>
</evidence>
<accession>A0A409XFA6</accession>
<dbReference type="EMBL" id="NHYD01001886">
    <property type="protein sequence ID" value="PPQ89425.1"/>
    <property type="molecule type" value="Genomic_DNA"/>
</dbReference>
<dbReference type="Proteomes" id="UP000283269">
    <property type="component" value="Unassembled WGS sequence"/>
</dbReference>
<reference evidence="2 3" key="1">
    <citation type="journal article" date="2018" name="Evol. Lett.">
        <title>Horizontal gene cluster transfer increased hallucinogenic mushroom diversity.</title>
        <authorList>
            <person name="Reynolds H.T."/>
            <person name="Vijayakumar V."/>
            <person name="Gluck-Thaler E."/>
            <person name="Korotkin H.B."/>
            <person name="Matheny P.B."/>
            <person name="Slot J.C."/>
        </authorList>
    </citation>
    <scope>NUCLEOTIDE SEQUENCE [LARGE SCALE GENOMIC DNA]</scope>
    <source>
        <strain evidence="2 3">2631</strain>
    </source>
</reference>
<keyword evidence="3" id="KW-1185">Reference proteome</keyword>
<feature type="region of interest" description="Disordered" evidence="1">
    <location>
        <begin position="1"/>
        <end position="109"/>
    </location>
</feature>
<organism evidence="2 3">
    <name type="scientific">Psilocybe cyanescens</name>
    <dbReference type="NCBI Taxonomy" id="93625"/>
    <lineage>
        <taxon>Eukaryota</taxon>
        <taxon>Fungi</taxon>
        <taxon>Dikarya</taxon>
        <taxon>Basidiomycota</taxon>
        <taxon>Agaricomycotina</taxon>
        <taxon>Agaricomycetes</taxon>
        <taxon>Agaricomycetidae</taxon>
        <taxon>Agaricales</taxon>
        <taxon>Agaricineae</taxon>
        <taxon>Strophariaceae</taxon>
        <taxon>Psilocybe</taxon>
    </lineage>
</organism>
<sequence>MIVDDAPSGPLSQPHNREESSGSAFTSVPASAAMVVDPSTPSQSQAQIQAQTQWQWQWQAQASYTTRSKSESRSQHPLSSQPSLPPPPPLPLLAINTFTGSPPRDLSPYLTHTYPLQNV</sequence>
<feature type="compositionally biased region" description="Low complexity" evidence="1">
    <location>
        <begin position="39"/>
        <end position="66"/>
    </location>
</feature>